<keyword evidence="1" id="KW-0677">Repeat</keyword>
<dbReference type="KEGG" id="niy:FQ775_11985"/>
<evidence type="ECO:0000256" key="3">
    <source>
        <dbReference type="PROSITE-ProRule" id="PRU00339"/>
    </source>
</evidence>
<gene>
    <name evidence="4" type="ORF">FQ775_11985</name>
</gene>
<dbReference type="InterPro" id="IPR011990">
    <property type="entry name" value="TPR-like_helical_dom_sf"/>
</dbReference>
<dbReference type="PANTHER" id="PTHR45586:SF1">
    <property type="entry name" value="LIPOPOLYSACCHARIDE ASSEMBLY PROTEIN B"/>
    <property type="match status" value="1"/>
</dbReference>
<dbReference type="Gene3D" id="1.25.40.10">
    <property type="entry name" value="Tetratricopeptide repeat domain"/>
    <property type="match status" value="1"/>
</dbReference>
<evidence type="ECO:0000313" key="4">
    <source>
        <dbReference type="EMBL" id="QDZ01043.1"/>
    </source>
</evidence>
<name>A0A5B8KZN7_9HYPH</name>
<dbReference type="InterPro" id="IPR051012">
    <property type="entry name" value="CellSynth/LPSAsmb/PSIAsmb"/>
</dbReference>
<dbReference type="SUPFAM" id="SSF48452">
    <property type="entry name" value="TPR-like"/>
    <property type="match status" value="1"/>
</dbReference>
<organism evidence="4 5">
    <name type="scientific">Nitratireductor mangrovi</name>
    <dbReference type="NCBI Taxonomy" id="2599600"/>
    <lineage>
        <taxon>Bacteria</taxon>
        <taxon>Pseudomonadati</taxon>
        <taxon>Pseudomonadota</taxon>
        <taxon>Alphaproteobacteria</taxon>
        <taxon>Hyphomicrobiales</taxon>
        <taxon>Phyllobacteriaceae</taxon>
        <taxon>Nitratireductor</taxon>
    </lineage>
</organism>
<evidence type="ECO:0000256" key="1">
    <source>
        <dbReference type="ARBA" id="ARBA00022737"/>
    </source>
</evidence>
<dbReference type="RefSeq" id="WP_146299688.1">
    <property type="nucleotide sequence ID" value="NZ_CP042301.2"/>
</dbReference>
<dbReference type="AlphaFoldDB" id="A0A5B8KZN7"/>
<dbReference type="PROSITE" id="PS50005">
    <property type="entry name" value="TPR"/>
    <property type="match status" value="1"/>
</dbReference>
<dbReference type="Proteomes" id="UP000321389">
    <property type="component" value="Chromosome"/>
</dbReference>
<reference evidence="4" key="1">
    <citation type="submission" date="2020-04" db="EMBL/GenBank/DDBJ databases">
        <title>Nitratireductor sp. nov. isolated from mangrove soil.</title>
        <authorList>
            <person name="Ye Y."/>
        </authorList>
    </citation>
    <scope>NUCLEOTIDE SEQUENCE</scope>
    <source>
        <strain evidence="4">SY7</strain>
    </source>
</reference>
<feature type="repeat" description="TPR" evidence="3">
    <location>
        <begin position="48"/>
        <end position="81"/>
    </location>
</feature>
<keyword evidence="2 3" id="KW-0802">TPR repeat</keyword>
<dbReference type="PANTHER" id="PTHR45586">
    <property type="entry name" value="TPR REPEAT-CONTAINING PROTEIN PA4667"/>
    <property type="match status" value="1"/>
</dbReference>
<evidence type="ECO:0000313" key="5">
    <source>
        <dbReference type="Proteomes" id="UP000321389"/>
    </source>
</evidence>
<dbReference type="EMBL" id="CP042301">
    <property type="protein sequence ID" value="QDZ01043.1"/>
    <property type="molecule type" value="Genomic_DNA"/>
</dbReference>
<proteinExistence type="predicted"/>
<evidence type="ECO:0000256" key="2">
    <source>
        <dbReference type="ARBA" id="ARBA00022803"/>
    </source>
</evidence>
<keyword evidence="5" id="KW-1185">Reference proteome</keyword>
<dbReference type="OrthoDB" id="6193797at2"/>
<dbReference type="Gene3D" id="3.40.50.2000">
    <property type="entry name" value="Glycogen Phosphorylase B"/>
    <property type="match status" value="1"/>
</dbReference>
<accession>A0A5B8KZN7</accession>
<protein>
    <submittedName>
        <fullName evidence="4">Uncharacterized protein</fullName>
    </submittedName>
</protein>
<sequence length="465" mass="52102">MNEQRPPRQASASTSDFRTLARQAHVKGELAQAKRLYNRHLLDHPDDPQVWTNLGVLYRSEHCHDRALAAQRRAYRINPASRVVRNNYANILDDVGEHAEAIGLRRELVAENPTDPEQSALLVRSHRASGDLAQAERVAEEALERLNGHPKLRFQLGLTQLTAGDYRDGFANYLARWEDGSLTLPEAPAPRWQGEELDGRSILVLPEQGFGDTLNFARFLPYLKAQGALVHCQVRPPLRRLFAPGDAVDVVHDQVSRKDRFDCWVSIMDIPAFYFRDHRSVPEPLRVAPPADSAERAARIVAAYRDRFKVGVAWTGSPGYDRNTMRSLDHRMLLDLVDIPGVQLFSLYKGKALDAYVDDGTASFILDAAGSDRDLADCAALIAELDLVITIDTVTAHVAGAVGTEVWNLLHWEPFWLYGIAGDKTEWYPSMRLLRQASPRDWAGVLDRVKNDLQAMASAGPKRPQ</sequence>
<dbReference type="InterPro" id="IPR019734">
    <property type="entry name" value="TPR_rpt"/>
</dbReference>
<dbReference type="SUPFAM" id="SSF53756">
    <property type="entry name" value="UDP-Glycosyltransferase/glycogen phosphorylase"/>
    <property type="match status" value="1"/>
</dbReference>